<keyword evidence="4" id="KW-1133">Transmembrane helix</keyword>
<evidence type="ECO:0000256" key="1">
    <source>
        <dbReference type="ARBA" id="ARBA00004141"/>
    </source>
</evidence>
<name>A0A8H5ZXB5_PETAA</name>
<dbReference type="Proteomes" id="UP000541154">
    <property type="component" value="Unassembled WGS sequence"/>
</dbReference>
<comment type="similarity">
    <text evidence="2">Belongs to the IFI6/IFI27 family.</text>
</comment>
<evidence type="ECO:0000313" key="6">
    <source>
        <dbReference type="EMBL" id="KAF5856791.1"/>
    </source>
</evidence>
<organism evidence="6 7">
    <name type="scientific">Petromyces alliaceus</name>
    <name type="common">Aspergillus alliaceus</name>
    <dbReference type="NCBI Taxonomy" id="209559"/>
    <lineage>
        <taxon>Eukaryota</taxon>
        <taxon>Fungi</taxon>
        <taxon>Dikarya</taxon>
        <taxon>Ascomycota</taxon>
        <taxon>Pezizomycotina</taxon>
        <taxon>Eurotiomycetes</taxon>
        <taxon>Eurotiomycetidae</taxon>
        <taxon>Eurotiales</taxon>
        <taxon>Aspergillaceae</taxon>
        <taxon>Aspergillus</taxon>
        <taxon>Aspergillus subgen. Circumdati</taxon>
    </lineage>
</organism>
<dbReference type="Pfam" id="PF06140">
    <property type="entry name" value="Ifi-6-16"/>
    <property type="match status" value="1"/>
</dbReference>
<keyword evidence="7" id="KW-1185">Reference proteome</keyword>
<reference evidence="6 7" key="1">
    <citation type="submission" date="2019-04" db="EMBL/GenBank/DDBJ databases">
        <title>Aspergillus burnettii sp. nov., novel species from soil in southeast Queensland.</title>
        <authorList>
            <person name="Gilchrist C.L.M."/>
            <person name="Pitt J.I."/>
            <person name="Lange L."/>
            <person name="Lacey H.J."/>
            <person name="Vuong D."/>
            <person name="Midgley D.J."/>
            <person name="Greenfield P."/>
            <person name="Bradbury M."/>
            <person name="Lacey E."/>
            <person name="Busk P.K."/>
            <person name="Pilgaard B."/>
            <person name="Chooi Y.H."/>
            <person name="Piggott A.M."/>
        </authorList>
    </citation>
    <scope>NUCLEOTIDE SEQUENCE [LARGE SCALE GENOMIC DNA]</scope>
    <source>
        <strain evidence="6 7">FRR 5400</strain>
    </source>
</reference>
<evidence type="ECO:0000256" key="3">
    <source>
        <dbReference type="ARBA" id="ARBA00022692"/>
    </source>
</evidence>
<keyword evidence="5" id="KW-0472">Membrane</keyword>
<sequence length="151" mass="16116">MERLRQIAAHFNLSGLPTAPIVTISKACFSHVREQVTQVDLSNALNRTVQYVSENPKTALWNGVQVAAVLCPGMITVPILSQAGFTSLGPAAESAASWAQPKMGSVVGRGIFAYVQSAGMGGYGRPVVEGVARVVILMPRAAGRTWRYFRG</sequence>
<accession>A0A8H5ZXB5</accession>
<evidence type="ECO:0000313" key="7">
    <source>
        <dbReference type="Proteomes" id="UP000541154"/>
    </source>
</evidence>
<evidence type="ECO:0000256" key="4">
    <source>
        <dbReference type="ARBA" id="ARBA00022989"/>
    </source>
</evidence>
<evidence type="ECO:0000256" key="5">
    <source>
        <dbReference type="ARBA" id="ARBA00023136"/>
    </source>
</evidence>
<dbReference type="InterPro" id="IPR038213">
    <property type="entry name" value="IFI6/IFI27-like_sf"/>
</dbReference>
<dbReference type="GO" id="GO:0016020">
    <property type="term" value="C:membrane"/>
    <property type="evidence" value="ECO:0007669"/>
    <property type="project" value="UniProtKB-SubCell"/>
</dbReference>
<dbReference type="Gene3D" id="6.10.110.10">
    <property type="match status" value="1"/>
</dbReference>
<dbReference type="InterPro" id="IPR009311">
    <property type="entry name" value="IFI6/IFI27-like"/>
</dbReference>
<comment type="caution">
    <text evidence="6">The sequence shown here is derived from an EMBL/GenBank/DDBJ whole genome shotgun (WGS) entry which is preliminary data.</text>
</comment>
<keyword evidence="3" id="KW-0812">Transmembrane</keyword>
<evidence type="ECO:0000256" key="2">
    <source>
        <dbReference type="ARBA" id="ARBA00007262"/>
    </source>
</evidence>
<proteinExistence type="inferred from homology"/>
<comment type="subcellular location">
    <subcellularLocation>
        <location evidence="1">Membrane</location>
        <topology evidence="1">Multi-pass membrane protein</topology>
    </subcellularLocation>
</comment>
<dbReference type="EMBL" id="SPNV01000295">
    <property type="protein sequence ID" value="KAF5856791.1"/>
    <property type="molecule type" value="Genomic_DNA"/>
</dbReference>
<protein>
    <submittedName>
        <fullName evidence="6">Uncharacterized protein</fullName>
    </submittedName>
</protein>
<dbReference type="AlphaFoldDB" id="A0A8H5ZXB5"/>
<gene>
    <name evidence="6" type="ORF">ETB97_006719</name>
</gene>